<dbReference type="PANTHER" id="PTHR35891:SF3">
    <property type="entry name" value="THIOL:DISULFIDE INTERCHANGE PROTEIN DSBL"/>
    <property type="match status" value="1"/>
</dbReference>
<comment type="subcellular location">
    <subcellularLocation>
        <location evidence="2">Periplasm</location>
    </subcellularLocation>
</comment>
<gene>
    <name evidence="6" type="ORF">E2I14_15750</name>
</gene>
<feature type="chain" id="PRO_5020232750" description="Thiol:disulfide interchange protein" evidence="4">
    <location>
        <begin position="20"/>
        <end position="222"/>
    </location>
</feature>
<comment type="similarity">
    <text evidence="2">Belongs to the thioredoxin family.</text>
</comment>
<dbReference type="InterPro" id="IPR050824">
    <property type="entry name" value="Thiol_disulfide_DsbA"/>
</dbReference>
<keyword evidence="2" id="KW-0574">Periplasm</keyword>
<feature type="disulfide bond" description="Redox-active" evidence="3">
    <location>
        <begin position="56"/>
        <end position="59"/>
    </location>
</feature>
<dbReference type="SUPFAM" id="SSF52833">
    <property type="entry name" value="Thioredoxin-like"/>
    <property type="match status" value="1"/>
</dbReference>
<keyword evidence="2" id="KW-1015">Disulfide bond</keyword>
<sequence>MRFIHFALAVGLSINLAFASPTNPVNGAEYVSIATPQSVSSTGKKIEVIEFFMYHCPACNMIEPALLEWVKKQGDNVQFKRIHVPHNGPKDAEAHLFLALDAMQLEDSLHSKVLHTWHVEHHQLLNDDDNLNWALKNGLDKDKFLAAYNSFSVLSKLQSLARIAGNYQVDSTPTLIVDGHYLTSLSQLNKSNPSLKDNELIKGTFQVMDALVLKAQAEKGAK</sequence>
<evidence type="ECO:0000256" key="3">
    <source>
        <dbReference type="PIRSR" id="PIRSR001488-1"/>
    </source>
</evidence>
<protein>
    <recommendedName>
        <fullName evidence="2">Thiol:disulfide interchange protein</fullName>
    </recommendedName>
</protein>
<dbReference type="RefSeq" id="WP_133330273.1">
    <property type="nucleotide sequence ID" value="NZ_SMYL01000010.1"/>
</dbReference>
<dbReference type="PANTHER" id="PTHR35891">
    <property type="entry name" value="THIOL:DISULFIDE INTERCHANGE PROTEIN DSBA"/>
    <property type="match status" value="1"/>
</dbReference>
<evidence type="ECO:0000256" key="1">
    <source>
        <dbReference type="ARBA" id="ARBA00022729"/>
    </source>
</evidence>
<keyword evidence="7" id="KW-1185">Reference proteome</keyword>
<dbReference type="InterPro" id="IPR036249">
    <property type="entry name" value="Thioredoxin-like_sf"/>
</dbReference>
<dbReference type="InterPro" id="IPR013766">
    <property type="entry name" value="Thioredoxin_domain"/>
</dbReference>
<dbReference type="Gene3D" id="3.40.30.10">
    <property type="entry name" value="Glutaredoxin"/>
    <property type="match status" value="1"/>
</dbReference>
<dbReference type="InterPro" id="IPR023205">
    <property type="entry name" value="DsbA/DsbL"/>
</dbReference>
<dbReference type="InterPro" id="IPR012336">
    <property type="entry name" value="Thioredoxin-like_fold"/>
</dbReference>
<evidence type="ECO:0000259" key="5">
    <source>
        <dbReference type="PROSITE" id="PS51352"/>
    </source>
</evidence>
<reference evidence="6 7" key="1">
    <citation type="submission" date="2019-03" db="EMBL/GenBank/DDBJ databases">
        <title>Sapientia aquatica gen. nov., sp. nov., isolated from a crater lake.</title>
        <authorList>
            <person name="Felfoldi T."/>
            <person name="Szabo A."/>
            <person name="Toth E."/>
            <person name="Schumann P."/>
            <person name="Keki Z."/>
            <person name="Marialigeti K."/>
            <person name="Mathe I."/>
        </authorList>
    </citation>
    <scope>NUCLEOTIDE SEQUENCE [LARGE SCALE GENOMIC DNA]</scope>
    <source>
        <strain evidence="6 7">SA-152</strain>
    </source>
</reference>
<dbReference type="EMBL" id="SMYL01000010">
    <property type="protein sequence ID" value="TDK62758.1"/>
    <property type="molecule type" value="Genomic_DNA"/>
</dbReference>
<evidence type="ECO:0000313" key="7">
    <source>
        <dbReference type="Proteomes" id="UP000294829"/>
    </source>
</evidence>
<feature type="signal peptide" evidence="4">
    <location>
        <begin position="1"/>
        <end position="19"/>
    </location>
</feature>
<dbReference type="Proteomes" id="UP000294829">
    <property type="component" value="Unassembled WGS sequence"/>
</dbReference>
<evidence type="ECO:0000256" key="2">
    <source>
        <dbReference type="PIRNR" id="PIRNR001488"/>
    </source>
</evidence>
<comment type="caution">
    <text evidence="6">The sequence shown here is derived from an EMBL/GenBank/DDBJ whole genome shotgun (WGS) entry which is preliminary data.</text>
</comment>
<dbReference type="GO" id="GO:0042597">
    <property type="term" value="C:periplasmic space"/>
    <property type="evidence" value="ECO:0007669"/>
    <property type="project" value="UniProtKB-SubCell"/>
</dbReference>
<dbReference type="Pfam" id="PF13462">
    <property type="entry name" value="Thioredoxin_4"/>
    <property type="match status" value="1"/>
</dbReference>
<dbReference type="CDD" id="cd03019">
    <property type="entry name" value="DsbA_DsbA"/>
    <property type="match status" value="1"/>
</dbReference>
<accession>A0A4R5VUG5</accession>
<name>A0A4R5VUG5_9BURK</name>
<evidence type="ECO:0000256" key="4">
    <source>
        <dbReference type="SAM" id="SignalP"/>
    </source>
</evidence>
<dbReference type="PROSITE" id="PS51352">
    <property type="entry name" value="THIOREDOXIN_2"/>
    <property type="match status" value="1"/>
</dbReference>
<feature type="domain" description="Thioredoxin" evidence="5">
    <location>
        <begin position="8"/>
        <end position="153"/>
    </location>
</feature>
<dbReference type="PIRSF" id="PIRSF001488">
    <property type="entry name" value="Tdi_protein"/>
    <property type="match status" value="1"/>
</dbReference>
<dbReference type="OrthoDB" id="9784896at2"/>
<evidence type="ECO:0000313" key="6">
    <source>
        <dbReference type="EMBL" id="TDK62758.1"/>
    </source>
</evidence>
<proteinExistence type="inferred from homology"/>
<dbReference type="AlphaFoldDB" id="A0A4R5VUG5"/>
<keyword evidence="1 4" id="KW-0732">Signal</keyword>
<organism evidence="6 7">
    <name type="scientific">Sapientia aquatica</name>
    <dbReference type="NCBI Taxonomy" id="1549640"/>
    <lineage>
        <taxon>Bacteria</taxon>
        <taxon>Pseudomonadati</taxon>
        <taxon>Pseudomonadota</taxon>
        <taxon>Betaproteobacteria</taxon>
        <taxon>Burkholderiales</taxon>
        <taxon>Oxalobacteraceae</taxon>
        <taxon>Sapientia</taxon>
    </lineage>
</organism>